<organism evidence="4 5">
    <name type="scientific">Phialophora macrospora</name>
    <dbReference type="NCBI Taxonomy" id="1851006"/>
    <lineage>
        <taxon>Eukaryota</taxon>
        <taxon>Fungi</taxon>
        <taxon>Dikarya</taxon>
        <taxon>Ascomycota</taxon>
        <taxon>Pezizomycotina</taxon>
        <taxon>Eurotiomycetes</taxon>
        <taxon>Chaetothyriomycetidae</taxon>
        <taxon>Chaetothyriales</taxon>
        <taxon>Herpotrichiellaceae</taxon>
        <taxon>Phialophora</taxon>
    </lineage>
</organism>
<proteinExistence type="inferred from homology"/>
<dbReference type="SUPFAM" id="SSF51430">
    <property type="entry name" value="NAD(P)-linked oxidoreductase"/>
    <property type="match status" value="1"/>
</dbReference>
<dbReference type="Pfam" id="PF00248">
    <property type="entry name" value="Aldo_ket_red"/>
    <property type="match status" value="1"/>
</dbReference>
<dbReference type="HOGENOM" id="CLU_023205_1_1_1"/>
<accession>A0A0D2FNY5</accession>
<dbReference type="PANTHER" id="PTHR43364">
    <property type="entry name" value="NADH-SPECIFIC METHYLGLYOXAL REDUCTASE-RELATED"/>
    <property type="match status" value="1"/>
</dbReference>
<evidence type="ECO:0000256" key="2">
    <source>
        <dbReference type="ARBA" id="ARBA00038157"/>
    </source>
</evidence>
<comment type="similarity">
    <text evidence="2">Belongs to the aldo/keto reductase family. Aldo/keto reductase 2 subfamily.</text>
</comment>
<dbReference type="GO" id="GO:0016491">
    <property type="term" value="F:oxidoreductase activity"/>
    <property type="evidence" value="ECO:0007669"/>
    <property type="project" value="UniProtKB-KW"/>
</dbReference>
<name>A0A0D2FNY5_9EURO</name>
<dbReference type="InterPro" id="IPR036812">
    <property type="entry name" value="NAD(P)_OxRdtase_dom_sf"/>
</dbReference>
<dbReference type="STRING" id="5601.A0A0D2FNY5"/>
<gene>
    <name evidence="4" type="ORF">PV04_02265</name>
</gene>
<reference evidence="4 5" key="1">
    <citation type="submission" date="2015-01" db="EMBL/GenBank/DDBJ databases">
        <title>The Genome Sequence of Capronia semiimmersa CBS27337.</title>
        <authorList>
            <consortium name="The Broad Institute Genomics Platform"/>
            <person name="Cuomo C."/>
            <person name="de Hoog S."/>
            <person name="Gorbushina A."/>
            <person name="Stielow B."/>
            <person name="Teixiera M."/>
            <person name="Abouelleil A."/>
            <person name="Chapman S.B."/>
            <person name="Priest M."/>
            <person name="Young S.K."/>
            <person name="Wortman J."/>
            <person name="Nusbaum C."/>
            <person name="Birren B."/>
        </authorList>
    </citation>
    <scope>NUCLEOTIDE SEQUENCE [LARGE SCALE GENOMIC DNA]</scope>
    <source>
        <strain evidence="4 5">CBS 27337</strain>
    </source>
</reference>
<protein>
    <recommendedName>
        <fullName evidence="3">NADP-dependent oxidoreductase domain-containing protein</fullName>
    </recommendedName>
</protein>
<keyword evidence="1" id="KW-0560">Oxidoreductase</keyword>
<evidence type="ECO:0000313" key="4">
    <source>
        <dbReference type="EMBL" id="KIW69953.1"/>
    </source>
</evidence>
<sequence length="318" mass="35402">MASQGIKVVFGAASIGNREPWNEQTYNEKAFDILLKHGVNTLDSAQLYGESEKALGELNAGDKFVIDTKWMGGWQPGWATKENIVNSAKSSIEKLKVKQVDIFYIHSPDAKTDLEETLAAVNEVYKTGVFKRFGLSNYSPQEVQKVYDIAKEKGYVLPTVYQGNYSPVARRQETELFPLLRKLGIAFYAYSPLAGGFLTKTAQQIKDGMGRFGPEALGGMYRQMYMKPSYLEALSKWEAIASEEGVTRAELAYRWVAYNCPLKKEQGDAIIVGASSVEQLEQTLTGIEKGPLSSKAVEGIDKIWGEIKHEAPLDNFTR</sequence>
<feature type="domain" description="NADP-dependent oxidoreductase" evidence="3">
    <location>
        <begin position="7"/>
        <end position="304"/>
    </location>
</feature>
<evidence type="ECO:0000256" key="1">
    <source>
        <dbReference type="ARBA" id="ARBA00023002"/>
    </source>
</evidence>
<dbReference type="EMBL" id="KN846957">
    <property type="protein sequence ID" value="KIW69953.1"/>
    <property type="molecule type" value="Genomic_DNA"/>
</dbReference>
<evidence type="ECO:0000259" key="3">
    <source>
        <dbReference type="Pfam" id="PF00248"/>
    </source>
</evidence>
<dbReference type="PANTHER" id="PTHR43364:SF4">
    <property type="entry name" value="NAD(P)-LINKED OXIDOREDUCTASE SUPERFAMILY PROTEIN"/>
    <property type="match status" value="1"/>
</dbReference>
<evidence type="ECO:0000313" key="5">
    <source>
        <dbReference type="Proteomes" id="UP000054266"/>
    </source>
</evidence>
<dbReference type="InterPro" id="IPR023210">
    <property type="entry name" value="NADP_OxRdtase_dom"/>
</dbReference>
<dbReference type="Gene3D" id="3.20.20.100">
    <property type="entry name" value="NADP-dependent oxidoreductase domain"/>
    <property type="match status" value="1"/>
</dbReference>
<dbReference type="AlphaFoldDB" id="A0A0D2FNY5"/>
<keyword evidence="5" id="KW-1185">Reference proteome</keyword>
<dbReference type="CDD" id="cd19075">
    <property type="entry name" value="AKR_AKR7A1-5"/>
    <property type="match status" value="1"/>
</dbReference>
<dbReference type="Proteomes" id="UP000054266">
    <property type="component" value="Unassembled WGS sequence"/>
</dbReference>
<dbReference type="InterPro" id="IPR020471">
    <property type="entry name" value="AKR"/>
</dbReference>
<dbReference type="PRINTS" id="PR00069">
    <property type="entry name" value="ALDKETRDTASE"/>
</dbReference>
<dbReference type="InterPro" id="IPR050523">
    <property type="entry name" value="AKR_Detox_Biosynth"/>
</dbReference>